<dbReference type="Proteomes" id="UP000515680">
    <property type="component" value="Chromosome"/>
</dbReference>
<evidence type="ECO:0000313" key="2">
    <source>
        <dbReference type="Proteomes" id="UP000515680"/>
    </source>
</evidence>
<proteinExistence type="predicted"/>
<dbReference type="EMBL" id="AP022227">
    <property type="protein sequence ID" value="BBT38808.1"/>
    <property type="molecule type" value="Genomic_DNA"/>
</dbReference>
<reference evidence="1 2" key="1">
    <citation type="submission" date="2019-12" db="EMBL/GenBank/DDBJ databases">
        <title>complete genome sequences of Pseudomonas putida str. WP8-W18-CRE-01 isolated from wastewater treatment plant effluent.</title>
        <authorList>
            <person name="Sekizuka T."/>
            <person name="Itokawa K."/>
            <person name="Yatsu K."/>
            <person name="Inamine Y."/>
            <person name="Kuroda M."/>
        </authorList>
    </citation>
    <scope>NUCLEOTIDE SEQUENCE [LARGE SCALE GENOMIC DNA]</scope>
    <source>
        <strain evidence="1 2">WP8-W18-CRE-01</strain>
    </source>
</reference>
<sequence length="357" mass="39382">MPTENRSNTEMVSDMLPPCADDVFKNGVSACLVGDVPKHAAETICQSLSAITGWKIDWHYIGGRTHIKALAPAEQHQGELLAWQDPDNDSRMCTAEHKAYALSKGGAPAAALSTLTRPLYSRPAPADPGEVERLRARISELENHCKRLGQGDAERYWEGRWRDADANLAERDALLRKISGYHWANVDPEERARTRAELRDMLSASAEPTARELHALQIEKSLGIERLPVEPSAPVIHPINMKTMMQAYEQVDHKAMLHGTSNWCAAMAAALRGTLHSETGAPVEPLYQKCTVLKDAEVRYSNSTAPVERDERALIELALSEYGKATGNHVLPGGFNEKQDSFVQGFLVCATLDRKPS</sequence>
<dbReference type="AlphaFoldDB" id="A0A6S5T5S4"/>
<protein>
    <submittedName>
        <fullName evidence="1">Uncharacterized protein</fullName>
    </submittedName>
</protein>
<evidence type="ECO:0000313" key="1">
    <source>
        <dbReference type="EMBL" id="BBT38808.1"/>
    </source>
</evidence>
<gene>
    <name evidence="1" type="ORF">WP8W18C01_11490</name>
</gene>
<organism evidence="1 2">
    <name type="scientific">Pseudomonas putida</name>
    <name type="common">Arthrobacter siderocapsulatus</name>
    <dbReference type="NCBI Taxonomy" id="303"/>
    <lineage>
        <taxon>Bacteria</taxon>
        <taxon>Pseudomonadati</taxon>
        <taxon>Pseudomonadota</taxon>
        <taxon>Gammaproteobacteria</taxon>
        <taxon>Pseudomonadales</taxon>
        <taxon>Pseudomonadaceae</taxon>
        <taxon>Pseudomonas</taxon>
    </lineage>
</organism>
<accession>A0A6S5T5S4</accession>
<dbReference type="RefSeq" id="WP_182817375.1">
    <property type="nucleotide sequence ID" value="NZ_AP022227.1"/>
</dbReference>
<name>A0A6S5T5S4_PSEPU</name>